<dbReference type="EMBL" id="JARKIE010000103">
    <property type="protein sequence ID" value="KAJ7683966.1"/>
    <property type="molecule type" value="Genomic_DNA"/>
</dbReference>
<feature type="domain" description="Yeast cell wall synthesis Kre9/Knh1-like N-terminal" evidence="3">
    <location>
        <begin position="22"/>
        <end position="122"/>
    </location>
</feature>
<sequence>MFSSLAIVAAFVASVSAIAVTSPGTSKTWTNDGSQSITWTAVDSDPSNFTIVLTNVSRAQNRALMPTNNQILKALVLTNALSTTVDPPSEGWPAVGGTYRVNFCKSSEELNTILAQSNEFNITAAPIQSGSSTTTTTGAKT</sequence>
<dbReference type="PANTHER" id="PTHR35185:SF1">
    <property type="entry name" value="UPF0619 GPI-ANCHORED MEMBRANE PROTEIN C1322.10"/>
    <property type="match status" value="1"/>
</dbReference>
<evidence type="ECO:0000256" key="2">
    <source>
        <dbReference type="SAM" id="SignalP"/>
    </source>
</evidence>
<feature type="signal peptide" evidence="2">
    <location>
        <begin position="1"/>
        <end position="17"/>
    </location>
</feature>
<gene>
    <name evidence="4" type="ORF">B0H17DRAFT_941248</name>
</gene>
<protein>
    <recommendedName>
        <fullName evidence="3">Yeast cell wall synthesis Kre9/Knh1-like N-terminal domain-containing protein</fullName>
    </recommendedName>
</protein>
<comment type="caution">
    <text evidence="4">The sequence shown here is derived from an EMBL/GenBank/DDBJ whole genome shotgun (WGS) entry which is preliminary data.</text>
</comment>
<keyword evidence="5" id="KW-1185">Reference proteome</keyword>
<organism evidence="4 5">
    <name type="scientific">Mycena rosella</name>
    <name type="common">Pink bonnet</name>
    <name type="synonym">Agaricus rosellus</name>
    <dbReference type="NCBI Taxonomy" id="1033263"/>
    <lineage>
        <taxon>Eukaryota</taxon>
        <taxon>Fungi</taxon>
        <taxon>Dikarya</taxon>
        <taxon>Basidiomycota</taxon>
        <taxon>Agaricomycotina</taxon>
        <taxon>Agaricomycetes</taxon>
        <taxon>Agaricomycetidae</taxon>
        <taxon>Agaricales</taxon>
        <taxon>Marasmiineae</taxon>
        <taxon>Mycenaceae</taxon>
        <taxon>Mycena</taxon>
    </lineage>
</organism>
<dbReference type="AlphaFoldDB" id="A0AAD7D918"/>
<reference evidence="4" key="1">
    <citation type="submission" date="2023-03" db="EMBL/GenBank/DDBJ databases">
        <title>Massive genome expansion in bonnet fungi (Mycena s.s.) driven by repeated elements and novel gene families across ecological guilds.</title>
        <authorList>
            <consortium name="Lawrence Berkeley National Laboratory"/>
            <person name="Harder C.B."/>
            <person name="Miyauchi S."/>
            <person name="Viragh M."/>
            <person name="Kuo A."/>
            <person name="Thoen E."/>
            <person name="Andreopoulos B."/>
            <person name="Lu D."/>
            <person name="Skrede I."/>
            <person name="Drula E."/>
            <person name="Henrissat B."/>
            <person name="Morin E."/>
            <person name="Kohler A."/>
            <person name="Barry K."/>
            <person name="LaButti K."/>
            <person name="Morin E."/>
            <person name="Salamov A."/>
            <person name="Lipzen A."/>
            <person name="Mereny Z."/>
            <person name="Hegedus B."/>
            <person name="Baldrian P."/>
            <person name="Stursova M."/>
            <person name="Weitz H."/>
            <person name="Taylor A."/>
            <person name="Grigoriev I.V."/>
            <person name="Nagy L.G."/>
            <person name="Martin F."/>
            <person name="Kauserud H."/>
        </authorList>
    </citation>
    <scope>NUCLEOTIDE SEQUENCE</scope>
    <source>
        <strain evidence="4">CBHHK067</strain>
    </source>
</reference>
<feature type="chain" id="PRO_5042154871" description="Yeast cell wall synthesis Kre9/Knh1-like N-terminal domain-containing protein" evidence="2">
    <location>
        <begin position="18"/>
        <end position="141"/>
    </location>
</feature>
<keyword evidence="1 2" id="KW-0732">Signal</keyword>
<accession>A0AAD7D918</accession>
<name>A0AAD7D918_MYCRO</name>
<dbReference type="PANTHER" id="PTHR35185">
    <property type="entry name" value="SERINE/THREONINE-RICH PROTEIN ADG2-RELATED"/>
    <property type="match status" value="1"/>
</dbReference>
<dbReference type="InterPro" id="IPR052479">
    <property type="entry name" value="GPI-anchor_Adhesion_Reg"/>
</dbReference>
<evidence type="ECO:0000313" key="5">
    <source>
        <dbReference type="Proteomes" id="UP001221757"/>
    </source>
</evidence>
<evidence type="ECO:0000256" key="1">
    <source>
        <dbReference type="ARBA" id="ARBA00022729"/>
    </source>
</evidence>
<evidence type="ECO:0000313" key="4">
    <source>
        <dbReference type="EMBL" id="KAJ7683966.1"/>
    </source>
</evidence>
<dbReference type="InterPro" id="IPR018466">
    <property type="entry name" value="Kre9/Knh1-like_N"/>
</dbReference>
<proteinExistence type="predicted"/>
<dbReference type="Proteomes" id="UP001221757">
    <property type="component" value="Unassembled WGS sequence"/>
</dbReference>
<dbReference type="Pfam" id="PF10342">
    <property type="entry name" value="Kre9_KNH"/>
    <property type="match status" value="1"/>
</dbReference>
<evidence type="ECO:0000259" key="3">
    <source>
        <dbReference type="Pfam" id="PF10342"/>
    </source>
</evidence>